<dbReference type="EMBL" id="CP013099">
    <property type="protein sequence ID" value="ALP54732.1"/>
    <property type="molecule type" value="Genomic_DNA"/>
</dbReference>
<keyword evidence="3 4" id="KW-0687">Ribonucleoprotein</keyword>
<name>A0A0S2THT3_9GAMM</name>
<dbReference type="InterPro" id="IPR036227">
    <property type="entry name" value="Ribosomal_uL15/eL18_sf"/>
</dbReference>
<gene>
    <name evidence="4" type="primary">rplO</name>
    <name evidence="8" type="ORF">Tel_04135</name>
</gene>
<dbReference type="AlphaFoldDB" id="A0A0S2THT3"/>
<accession>A0A0S2THT3</accession>
<dbReference type="KEGG" id="tee:Tel_04135"/>
<feature type="compositionally biased region" description="Gly residues" evidence="6">
    <location>
        <begin position="21"/>
        <end position="31"/>
    </location>
</feature>
<protein>
    <recommendedName>
        <fullName evidence="4">Large ribosomal subunit protein uL15</fullName>
    </recommendedName>
</protein>
<dbReference type="GO" id="GO:0022625">
    <property type="term" value="C:cytosolic large ribosomal subunit"/>
    <property type="evidence" value="ECO:0007669"/>
    <property type="project" value="TreeGrafter"/>
</dbReference>
<dbReference type="PANTHER" id="PTHR12934:SF11">
    <property type="entry name" value="LARGE RIBOSOMAL SUBUNIT PROTEIN UL15M"/>
    <property type="match status" value="1"/>
</dbReference>
<dbReference type="Proteomes" id="UP000055136">
    <property type="component" value="Chromosome"/>
</dbReference>
<dbReference type="Pfam" id="PF00828">
    <property type="entry name" value="Ribosomal_L27A"/>
    <property type="match status" value="1"/>
</dbReference>
<dbReference type="STRING" id="1748243.Tel_04135"/>
<keyword evidence="2 4" id="KW-0689">Ribosomal protein</keyword>
<evidence type="ECO:0000256" key="1">
    <source>
        <dbReference type="ARBA" id="ARBA00007320"/>
    </source>
</evidence>
<organism evidence="8 9">
    <name type="scientific">Candidatus Tenderia electrophaga</name>
    <dbReference type="NCBI Taxonomy" id="1748243"/>
    <lineage>
        <taxon>Bacteria</taxon>
        <taxon>Pseudomonadati</taxon>
        <taxon>Pseudomonadota</taxon>
        <taxon>Gammaproteobacteria</taxon>
        <taxon>Candidatus Tenderiales</taxon>
        <taxon>Candidatus Tenderiaceae</taxon>
        <taxon>Candidatus Tenderia</taxon>
    </lineage>
</organism>
<dbReference type="NCBIfam" id="TIGR01071">
    <property type="entry name" value="rplO_bact"/>
    <property type="match status" value="1"/>
</dbReference>
<evidence type="ECO:0000259" key="7">
    <source>
        <dbReference type="Pfam" id="PF00828"/>
    </source>
</evidence>
<dbReference type="SUPFAM" id="SSF52080">
    <property type="entry name" value="Ribosomal proteins L15p and L18e"/>
    <property type="match status" value="1"/>
</dbReference>
<evidence type="ECO:0000256" key="2">
    <source>
        <dbReference type="ARBA" id="ARBA00022980"/>
    </source>
</evidence>
<comment type="similarity">
    <text evidence="1 4 5">Belongs to the universal ribosomal protein uL15 family.</text>
</comment>
<dbReference type="InterPro" id="IPR021131">
    <property type="entry name" value="Ribosomal_uL15/eL18"/>
</dbReference>
<evidence type="ECO:0000256" key="6">
    <source>
        <dbReference type="SAM" id="MobiDB-lite"/>
    </source>
</evidence>
<dbReference type="InterPro" id="IPR001196">
    <property type="entry name" value="Ribosomal_uL15_CS"/>
</dbReference>
<feature type="domain" description="Large ribosomal subunit protein uL15/eL18" evidence="7">
    <location>
        <begin position="77"/>
        <end position="143"/>
    </location>
</feature>
<dbReference type="GO" id="GO:0019843">
    <property type="term" value="F:rRNA binding"/>
    <property type="evidence" value="ECO:0007669"/>
    <property type="project" value="UniProtKB-UniRule"/>
</dbReference>
<comment type="subunit">
    <text evidence="4">Part of the 50S ribosomal subunit.</text>
</comment>
<reference evidence="8" key="1">
    <citation type="submission" date="2015-10" db="EMBL/GenBank/DDBJ databases">
        <title>Description of Candidatus Tenderia electrophaga gen. nov, sp. nov., an Uncultivated Electroautotroph from a Biocathode Enrichment.</title>
        <authorList>
            <person name="Eddie B.J."/>
            <person name="Malanoski A.P."/>
            <person name="Wang Z."/>
            <person name="Hall R.J."/>
            <person name="Oh S.D."/>
            <person name="Heiner C."/>
            <person name="Lin B."/>
            <person name="Strycharz-Glaven S.M."/>
        </authorList>
    </citation>
    <scope>NUCLEOTIDE SEQUENCE [LARGE SCALE GENOMIC DNA]</scope>
    <source>
        <strain evidence="8">NRL1</strain>
    </source>
</reference>
<proteinExistence type="inferred from homology"/>
<keyword evidence="4" id="KW-0694">RNA-binding</keyword>
<dbReference type="GO" id="GO:0003735">
    <property type="term" value="F:structural constituent of ribosome"/>
    <property type="evidence" value="ECO:0007669"/>
    <property type="project" value="InterPro"/>
</dbReference>
<dbReference type="HAMAP" id="MF_01341">
    <property type="entry name" value="Ribosomal_uL15"/>
    <property type="match status" value="1"/>
</dbReference>
<dbReference type="InterPro" id="IPR030878">
    <property type="entry name" value="Ribosomal_uL15"/>
</dbReference>
<evidence type="ECO:0000256" key="5">
    <source>
        <dbReference type="RuleBase" id="RU003888"/>
    </source>
</evidence>
<dbReference type="GO" id="GO:0006412">
    <property type="term" value="P:translation"/>
    <property type="evidence" value="ECO:0007669"/>
    <property type="project" value="UniProtKB-UniRule"/>
</dbReference>
<keyword evidence="9" id="KW-1185">Reference proteome</keyword>
<dbReference type="Gene3D" id="3.100.10.10">
    <property type="match status" value="1"/>
</dbReference>
<feature type="region of interest" description="Disordered" evidence="6">
    <location>
        <begin position="1"/>
        <end position="52"/>
    </location>
</feature>
<keyword evidence="4" id="KW-0699">rRNA-binding</keyword>
<dbReference type="PROSITE" id="PS00475">
    <property type="entry name" value="RIBOSOMAL_L15"/>
    <property type="match status" value="1"/>
</dbReference>
<dbReference type="PANTHER" id="PTHR12934">
    <property type="entry name" value="50S RIBOSOMAL PROTEIN L15"/>
    <property type="match status" value="1"/>
</dbReference>
<sequence>MRLNTLKPGAGSKSAPKRVGRGIGSGLGKTCGRGHKGQHARSGGFHKVGFEGGQMPLQRRLPKVGFNSRVGRTTAEVRLGELNKLGAEVIDLLALKAANIVGQHIERAKVIASGSIERAVTVKGVAVTKGARAAIEAAGGKVED</sequence>
<evidence type="ECO:0000256" key="3">
    <source>
        <dbReference type="ARBA" id="ARBA00023274"/>
    </source>
</evidence>
<evidence type="ECO:0000256" key="4">
    <source>
        <dbReference type="HAMAP-Rule" id="MF_01341"/>
    </source>
</evidence>
<dbReference type="InterPro" id="IPR005749">
    <property type="entry name" value="Ribosomal_uL15_bac-type"/>
</dbReference>
<evidence type="ECO:0000313" key="8">
    <source>
        <dbReference type="EMBL" id="ALP54732.1"/>
    </source>
</evidence>
<comment type="function">
    <text evidence="4">Binds to the 23S rRNA.</text>
</comment>
<evidence type="ECO:0000313" key="9">
    <source>
        <dbReference type="Proteomes" id="UP000055136"/>
    </source>
</evidence>